<organism evidence="1 2">
    <name type="scientific">Paraburkholderia terrae</name>
    <dbReference type="NCBI Taxonomy" id="311230"/>
    <lineage>
        <taxon>Bacteria</taxon>
        <taxon>Pseudomonadati</taxon>
        <taxon>Pseudomonadota</taxon>
        <taxon>Betaproteobacteria</taxon>
        <taxon>Burkholderiales</taxon>
        <taxon>Burkholderiaceae</taxon>
        <taxon>Paraburkholderia</taxon>
    </lineage>
</organism>
<protein>
    <submittedName>
        <fullName evidence="1">Uncharacterized protein</fullName>
    </submittedName>
</protein>
<evidence type="ECO:0000313" key="2">
    <source>
        <dbReference type="Proteomes" id="UP000243502"/>
    </source>
</evidence>
<evidence type="ECO:0000313" key="1">
    <source>
        <dbReference type="EMBL" id="AUT66856.1"/>
    </source>
</evidence>
<dbReference type="EMBL" id="CP026114">
    <property type="protein sequence ID" value="AUT66856.1"/>
    <property type="molecule type" value="Genomic_DNA"/>
</dbReference>
<gene>
    <name evidence="1" type="ORF">C2L65_43795</name>
</gene>
<accession>A0A2I8F4Q7</accession>
<name>A0A2I8F4Q7_9BURK</name>
<dbReference type="Proteomes" id="UP000243502">
    <property type="component" value="Chromosome 4"/>
</dbReference>
<proteinExistence type="predicted"/>
<dbReference type="KEGG" id="pter:C2L65_43795"/>
<sequence length="98" mass="11129">MTRQGFEAKVGAVLRDHGVGTTADLTDELVAYWTGRRVAYVLINESPSGSSYEEFVMDDAQWRIWRSWLEAWIDSPTFSVRPEVHDWLAEEPPADAGE</sequence>
<reference evidence="1 2" key="1">
    <citation type="submission" date="2018-01" db="EMBL/GenBank/DDBJ databases">
        <title>Species boundaries and ecological features among Paraburkholderia terrae DSMZ17804T, P. hospita DSMZ17164T and P. caribensis DSMZ13236T.</title>
        <authorList>
            <person name="Pratama A.A."/>
        </authorList>
    </citation>
    <scope>NUCLEOTIDE SEQUENCE [LARGE SCALE GENOMIC DNA]</scope>
    <source>
        <strain evidence="1 2">DSM 17804</strain>
    </source>
</reference>
<dbReference type="OrthoDB" id="8967028at2"/>
<dbReference type="AlphaFoldDB" id="A0A2I8F4Q7"/>